<name>A0ABW0JBH6_9BURK</name>
<gene>
    <name evidence="2" type="ORF">ACFPTO_16935</name>
</gene>
<feature type="transmembrane region" description="Helical" evidence="1">
    <location>
        <begin position="95"/>
        <end position="118"/>
    </location>
</feature>
<keyword evidence="3" id="KW-1185">Reference proteome</keyword>
<keyword evidence="1" id="KW-0472">Membrane</keyword>
<accession>A0ABW0JBH6</accession>
<evidence type="ECO:0000256" key="1">
    <source>
        <dbReference type="SAM" id="Phobius"/>
    </source>
</evidence>
<keyword evidence="1" id="KW-1133">Transmembrane helix</keyword>
<organism evidence="2 3">
    <name type="scientific">Paraburkholderia denitrificans</name>
    <dbReference type="NCBI Taxonomy" id="694025"/>
    <lineage>
        <taxon>Bacteria</taxon>
        <taxon>Pseudomonadati</taxon>
        <taxon>Pseudomonadota</taxon>
        <taxon>Betaproteobacteria</taxon>
        <taxon>Burkholderiales</taxon>
        <taxon>Burkholderiaceae</taxon>
        <taxon>Paraburkholderia</taxon>
    </lineage>
</organism>
<reference evidence="3" key="1">
    <citation type="journal article" date="2019" name="Int. J. Syst. Evol. Microbiol.">
        <title>The Global Catalogue of Microorganisms (GCM) 10K type strain sequencing project: providing services to taxonomists for standard genome sequencing and annotation.</title>
        <authorList>
            <consortium name="The Broad Institute Genomics Platform"/>
            <consortium name="The Broad Institute Genome Sequencing Center for Infectious Disease"/>
            <person name="Wu L."/>
            <person name="Ma J."/>
        </authorList>
    </citation>
    <scope>NUCLEOTIDE SEQUENCE [LARGE SCALE GENOMIC DNA]</scope>
    <source>
        <strain evidence="3">CCUG 56042</strain>
    </source>
</reference>
<evidence type="ECO:0000313" key="3">
    <source>
        <dbReference type="Proteomes" id="UP001596103"/>
    </source>
</evidence>
<dbReference type="RefSeq" id="WP_377712949.1">
    <property type="nucleotide sequence ID" value="NZ_JBHSMP010000020.1"/>
</dbReference>
<proteinExistence type="predicted"/>
<dbReference type="EMBL" id="JBHSMP010000020">
    <property type="protein sequence ID" value="MFC5430472.1"/>
    <property type="molecule type" value="Genomic_DNA"/>
</dbReference>
<evidence type="ECO:0000313" key="2">
    <source>
        <dbReference type="EMBL" id="MFC5430472.1"/>
    </source>
</evidence>
<dbReference type="InterPro" id="IPR021218">
    <property type="entry name" value="DUF2784"/>
</dbReference>
<dbReference type="Proteomes" id="UP001596103">
    <property type="component" value="Unassembled WGS sequence"/>
</dbReference>
<comment type="caution">
    <text evidence="2">The sequence shown here is derived from an EMBL/GenBank/DDBJ whole genome shotgun (WGS) entry which is preliminary data.</text>
</comment>
<feature type="transmembrane region" description="Helical" evidence="1">
    <location>
        <begin position="44"/>
        <end position="62"/>
    </location>
</feature>
<dbReference type="Pfam" id="PF10861">
    <property type="entry name" value="DUF2784"/>
    <property type="match status" value="1"/>
</dbReference>
<sequence length="124" mass="13985">MIRLANVILVLHALIVLFIVGGLIAIWAGAYWQRGWARNRVFRTLHIVAIGIVAALAVLNVPCPLTVLEDFLRTGTAGPQGFIQHWVSALLYYNFPGWVFTFIYVVFLLAVAITWRLIPPKPRF</sequence>
<keyword evidence="1" id="KW-0812">Transmembrane</keyword>
<protein>
    <submittedName>
        <fullName evidence="2">DUF2784 domain-containing protein</fullName>
    </submittedName>
</protein>
<feature type="transmembrane region" description="Helical" evidence="1">
    <location>
        <begin position="6"/>
        <end position="32"/>
    </location>
</feature>